<accession>A0A562WV09</accession>
<dbReference type="InterPro" id="IPR015867">
    <property type="entry name" value="N-reg_PII/ATP_PRibTrfase_C"/>
</dbReference>
<dbReference type="EMBL" id="VLLN01000001">
    <property type="protein sequence ID" value="TWJ33509.1"/>
    <property type="molecule type" value="Genomic_DNA"/>
</dbReference>
<dbReference type="InterPro" id="IPR003793">
    <property type="entry name" value="UPF0166"/>
</dbReference>
<dbReference type="PANTHER" id="PTHR35983">
    <property type="entry name" value="UPF0166 PROTEIN TM_0021"/>
    <property type="match status" value="1"/>
</dbReference>
<dbReference type="RefSeq" id="WP_145017138.1">
    <property type="nucleotide sequence ID" value="NZ_VLLN01000001.1"/>
</dbReference>
<name>A0A562WV09_9BACT</name>
<comment type="caution">
    <text evidence="2">The sequence shown here is derived from an EMBL/GenBank/DDBJ whole genome shotgun (WGS) entry which is preliminary data.</text>
</comment>
<dbReference type="AlphaFoldDB" id="A0A562WV09"/>
<sequence>MTGQTNEELLLRIFLGENDRHGHIPLYEAIVEHLRREGIAGATVLRGVAGFGGSRAFHADRLLDLAHDLPLVIEAIDARERLEAVIPSLRGMLSGGLITLETVTVIRPATAR</sequence>
<protein>
    <submittedName>
        <fullName evidence="2">Uncharacterized protein</fullName>
    </submittedName>
</protein>
<reference evidence="2 3" key="1">
    <citation type="submission" date="2019-07" db="EMBL/GenBank/DDBJ databases">
        <title>Genomic Encyclopedia of Archaeal and Bacterial Type Strains, Phase II (KMG-II): from individual species to whole genera.</title>
        <authorList>
            <person name="Goeker M."/>
        </authorList>
    </citation>
    <scope>NUCLEOTIDE SEQUENCE [LARGE SCALE GENOMIC DNA]</scope>
    <source>
        <strain evidence="2 3">ATCC BAA-1139</strain>
    </source>
</reference>
<dbReference type="InterPro" id="IPR011322">
    <property type="entry name" value="N-reg_PII-like_a/b"/>
</dbReference>
<dbReference type="OrthoDB" id="9795599at2"/>
<proteinExistence type="inferred from homology"/>
<dbReference type="Proteomes" id="UP000319449">
    <property type="component" value="Unassembled WGS sequence"/>
</dbReference>
<evidence type="ECO:0000313" key="2">
    <source>
        <dbReference type="EMBL" id="TWJ33509.1"/>
    </source>
</evidence>
<dbReference type="Pfam" id="PF02641">
    <property type="entry name" value="DUF190"/>
    <property type="match status" value="1"/>
</dbReference>
<evidence type="ECO:0000256" key="1">
    <source>
        <dbReference type="ARBA" id="ARBA00010554"/>
    </source>
</evidence>
<keyword evidence="3" id="KW-1185">Reference proteome</keyword>
<organism evidence="2 3">
    <name type="scientific">Geobacter argillaceus</name>
    <dbReference type="NCBI Taxonomy" id="345631"/>
    <lineage>
        <taxon>Bacteria</taxon>
        <taxon>Pseudomonadati</taxon>
        <taxon>Thermodesulfobacteriota</taxon>
        <taxon>Desulfuromonadia</taxon>
        <taxon>Geobacterales</taxon>
        <taxon>Geobacteraceae</taxon>
        <taxon>Geobacter</taxon>
    </lineage>
</organism>
<comment type="similarity">
    <text evidence="1">Belongs to the UPF0166 family.</text>
</comment>
<gene>
    <name evidence="2" type="ORF">JN12_00183</name>
</gene>
<dbReference type="PANTHER" id="PTHR35983:SF1">
    <property type="entry name" value="UPF0166 PROTEIN TM_0021"/>
    <property type="match status" value="1"/>
</dbReference>
<evidence type="ECO:0000313" key="3">
    <source>
        <dbReference type="Proteomes" id="UP000319449"/>
    </source>
</evidence>
<dbReference type="Gene3D" id="3.30.70.120">
    <property type="match status" value="1"/>
</dbReference>
<dbReference type="SUPFAM" id="SSF54913">
    <property type="entry name" value="GlnB-like"/>
    <property type="match status" value="1"/>
</dbReference>